<evidence type="ECO:0000313" key="1">
    <source>
        <dbReference type="EMBL" id="MYG37962.1"/>
    </source>
</evidence>
<dbReference type="AlphaFoldDB" id="A0A6B1FCD4"/>
<dbReference type="EMBL" id="VYDO01000102">
    <property type="protein sequence ID" value="MYG37962.1"/>
    <property type="molecule type" value="Genomic_DNA"/>
</dbReference>
<proteinExistence type="predicted"/>
<gene>
    <name evidence="1" type="ORF">F4162_02925</name>
</gene>
<protein>
    <submittedName>
        <fullName evidence="1">DUF4276 family protein</fullName>
    </submittedName>
</protein>
<reference evidence="1" key="1">
    <citation type="submission" date="2019-09" db="EMBL/GenBank/DDBJ databases">
        <title>Characterisation of the sponge microbiome using genome-centric metagenomics.</title>
        <authorList>
            <person name="Engelberts J.P."/>
            <person name="Robbins S.J."/>
            <person name="De Goeij J.M."/>
            <person name="Aranda M."/>
            <person name="Bell S.C."/>
            <person name="Webster N.S."/>
        </authorList>
    </citation>
    <scope>NUCLEOTIDE SEQUENCE</scope>
    <source>
        <strain evidence="1">SB0676_bin_10</strain>
    </source>
</reference>
<dbReference type="InterPro" id="IPR025455">
    <property type="entry name" value="DUF4276"/>
</dbReference>
<name>A0A6B1FCD4_9SYNE</name>
<sequence>MGRGNVCRIQQESRDMIIFLTEEQSMGECLKVVLPQLWPGSREGLDWQVLSFRGKGHLKKSIPKRIKRWGDYGNPHFIILQDNDNGNCVAIKQKLYNIACLHGKPFHVRIVCQELESWLLGDLEAVRRAYPQVEIQAKAQFRNPDKLGNASQELGRLINIQAKIQRAKNISQHFNLTKNKSKSFNVFIRTLKQLIEKDQSRSKA</sequence>
<dbReference type="Pfam" id="PF14103">
    <property type="entry name" value="DUF4276"/>
    <property type="match status" value="1"/>
</dbReference>
<accession>A0A6B1FCD4</accession>
<comment type="caution">
    <text evidence="1">The sequence shown here is derived from an EMBL/GenBank/DDBJ whole genome shotgun (WGS) entry which is preliminary data.</text>
</comment>
<organism evidence="1">
    <name type="scientific">Synechococcus sp. SB0676_bin_10</name>
    <dbReference type="NCBI Taxonomy" id="2604869"/>
    <lineage>
        <taxon>Bacteria</taxon>
        <taxon>Bacillati</taxon>
        <taxon>Cyanobacteriota</taxon>
        <taxon>Cyanophyceae</taxon>
        <taxon>Synechococcales</taxon>
        <taxon>Synechococcaceae</taxon>
        <taxon>Synechococcus</taxon>
    </lineage>
</organism>